<keyword evidence="8" id="KW-0675">Receptor</keyword>
<dbReference type="GO" id="GO:0016020">
    <property type="term" value="C:membrane"/>
    <property type="evidence" value="ECO:0007669"/>
    <property type="project" value="UniProtKB-SubCell"/>
</dbReference>
<evidence type="ECO:0000313" key="14">
    <source>
        <dbReference type="Proteomes" id="UP000000763"/>
    </source>
</evidence>
<reference evidence="14" key="2">
    <citation type="journal article" date="2008" name="Nucleic Acids Res.">
        <title>The rice annotation project database (RAP-DB): 2008 update.</title>
        <authorList>
            <consortium name="The rice annotation project (RAP)"/>
        </authorList>
    </citation>
    <scope>GENOME REANNOTATION</scope>
    <source>
        <strain evidence="14">cv. Nipponbare</strain>
    </source>
</reference>
<dbReference type="AlphaFoldDB" id="A0A0P0Y670"/>
<name>A0A0P0Y670_ORYSJ</name>
<evidence type="ECO:0000256" key="11">
    <source>
        <dbReference type="SAM" id="Phobius"/>
    </source>
</evidence>
<dbReference type="SMART" id="SM00220">
    <property type="entry name" value="S_TKc"/>
    <property type="match status" value="1"/>
</dbReference>
<protein>
    <submittedName>
        <fullName evidence="13">Os12g0102500 protein</fullName>
    </submittedName>
</protein>
<evidence type="ECO:0000256" key="8">
    <source>
        <dbReference type="ARBA" id="ARBA00023170"/>
    </source>
</evidence>
<dbReference type="Proteomes" id="UP000000763">
    <property type="component" value="Chromosome 12"/>
</dbReference>
<comment type="similarity">
    <text evidence="10">Belongs to the protein kinase superfamily.</text>
</comment>
<evidence type="ECO:0000256" key="1">
    <source>
        <dbReference type="ARBA" id="ARBA00004167"/>
    </source>
</evidence>
<feature type="non-terminal residue" evidence="13">
    <location>
        <position position="1"/>
    </location>
</feature>
<keyword evidence="11" id="KW-0812">Transmembrane</keyword>
<dbReference type="Pfam" id="PF07714">
    <property type="entry name" value="PK_Tyr_Ser-Thr"/>
    <property type="match status" value="1"/>
</dbReference>
<feature type="domain" description="Protein kinase" evidence="12">
    <location>
        <begin position="97"/>
        <end position="372"/>
    </location>
</feature>
<keyword evidence="6" id="KW-0418">Kinase</keyword>
<keyword evidence="2 10" id="KW-0723">Serine/threonine-protein kinase</keyword>
<dbReference type="Gene3D" id="3.30.200.20">
    <property type="entry name" value="Phosphorylase Kinase, domain 1"/>
    <property type="match status" value="1"/>
</dbReference>
<accession>A0A0P0Y670</accession>
<evidence type="ECO:0000256" key="4">
    <source>
        <dbReference type="ARBA" id="ARBA00022679"/>
    </source>
</evidence>
<evidence type="ECO:0000256" key="3">
    <source>
        <dbReference type="ARBA" id="ARBA00022553"/>
    </source>
</evidence>
<dbReference type="SUPFAM" id="SSF56112">
    <property type="entry name" value="Protein kinase-like (PK-like)"/>
    <property type="match status" value="1"/>
</dbReference>
<comment type="subcellular location">
    <subcellularLocation>
        <location evidence="1">Membrane</location>
        <topology evidence="1">Single-pass membrane protein</topology>
    </subcellularLocation>
</comment>
<dbReference type="PROSITE" id="PS00108">
    <property type="entry name" value="PROTEIN_KINASE_ST"/>
    <property type="match status" value="1"/>
</dbReference>
<keyword evidence="5 9" id="KW-0547">Nucleotide-binding</keyword>
<dbReference type="InterPro" id="IPR000719">
    <property type="entry name" value="Prot_kinase_dom"/>
</dbReference>
<dbReference type="InterPro" id="IPR008271">
    <property type="entry name" value="Ser/Thr_kinase_AS"/>
</dbReference>
<evidence type="ECO:0000256" key="10">
    <source>
        <dbReference type="RuleBase" id="RU000304"/>
    </source>
</evidence>
<dbReference type="PANTHER" id="PTHR45631">
    <property type="entry name" value="OS07G0107800 PROTEIN-RELATED"/>
    <property type="match status" value="1"/>
</dbReference>
<dbReference type="InterPro" id="IPR017441">
    <property type="entry name" value="Protein_kinase_ATP_BS"/>
</dbReference>
<reference evidence="13 14" key="1">
    <citation type="journal article" date="2005" name="Nature">
        <title>The map-based sequence of the rice genome.</title>
        <authorList>
            <consortium name="International rice genome sequencing project (IRGSP)"/>
            <person name="Matsumoto T."/>
            <person name="Wu J."/>
            <person name="Kanamori H."/>
            <person name="Katayose Y."/>
            <person name="Fujisawa M."/>
            <person name="Namiki N."/>
            <person name="Mizuno H."/>
            <person name="Yamamoto K."/>
            <person name="Antonio B.A."/>
            <person name="Baba T."/>
            <person name="Sakata K."/>
            <person name="Nagamura Y."/>
            <person name="Aoki H."/>
            <person name="Arikawa K."/>
            <person name="Arita K."/>
            <person name="Bito T."/>
            <person name="Chiden Y."/>
            <person name="Fujitsuka N."/>
            <person name="Fukunaka R."/>
            <person name="Hamada M."/>
            <person name="Harada C."/>
            <person name="Hayashi A."/>
            <person name="Hijishita S."/>
            <person name="Honda M."/>
            <person name="Hosokawa S."/>
            <person name="Ichikawa Y."/>
            <person name="Idonuma A."/>
            <person name="Iijima M."/>
            <person name="Ikeda M."/>
            <person name="Ikeno M."/>
            <person name="Ito K."/>
            <person name="Ito S."/>
            <person name="Ito T."/>
            <person name="Ito Y."/>
            <person name="Ito Y."/>
            <person name="Iwabuchi A."/>
            <person name="Kamiya K."/>
            <person name="Karasawa W."/>
            <person name="Kurita K."/>
            <person name="Katagiri S."/>
            <person name="Kikuta A."/>
            <person name="Kobayashi H."/>
            <person name="Kobayashi N."/>
            <person name="Machita K."/>
            <person name="Maehara T."/>
            <person name="Masukawa M."/>
            <person name="Mizubayashi T."/>
            <person name="Mukai Y."/>
            <person name="Nagasaki H."/>
            <person name="Nagata Y."/>
            <person name="Naito S."/>
            <person name="Nakashima M."/>
            <person name="Nakama Y."/>
            <person name="Nakamichi Y."/>
            <person name="Nakamura M."/>
            <person name="Meguro A."/>
            <person name="Negishi M."/>
            <person name="Ohta I."/>
            <person name="Ohta T."/>
            <person name="Okamoto M."/>
            <person name="Ono N."/>
            <person name="Saji S."/>
            <person name="Sakaguchi M."/>
            <person name="Sakai K."/>
            <person name="Shibata M."/>
            <person name="Shimokawa T."/>
            <person name="Song J."/>
            <person name="Takazaki Y."/>
            <person name="Terasawa K."/>
            <person name="Tsugane M."/>
            <person name="Tsuji K."/>
            <person name="Ueda S."/>
            <person name="Waki K."/>
            <person name="Yamagata H."/>
            <person name="Yamamoto M."/>
            <person name="Yamamoto S."/>
            <person name="Yamane H."/>
            <person name="Yoshiki S."/>
            <person name="Yoshihara R."/>
            <person name="Yukawa K."/>
            <person name="Zhong H."/>
            <person name="Yano M."/>
            <person name="Yuan Q."/>
            <person name="Ouyang S."/>
            <person name="Liu J."/>
            <person name="Jones K.M."/>
            <person name="Gansberger K."/>
            <person name="Moffat K."/>
            <person name="Hill J."/>
            <person name="Bera J."/>
            <person name="Fadrosh D."/>
            <person name="Jin S."/>
            <person name="Johri S."/>
            <person name="Kim M."/>
            <person name="Overton L."/>
            <person name="Reardon M."/>
            <person name="Tsitrin T."/>
            <person name="Vuong H."/>
            <person name="Weaver B."/>
            <person name="Ciecko A."/>
            <person name="Tallon L."/>
            <person name="Jackson J."/>
            <person name="Pai G."/>
            <person name="Aken S.V."/>
            <person name="Utterback T."/>
            <person name="Reidmuller S."/>
            <person name="Feldblyum T."/>
            <person name="Hsiao J."/>
            <person name="Zismann V."/>
            <person name="Iobst S."/>
            <person name="de Vazeille A.R."/>
            <person name="Buell C.R."/>
            <person name="Ying K."/>
            <person name="Li Y."/>
            <person name="Lu T."/>
            <person name="Huang Y."/>
            <person name="Zhao Q."/>
            <person name="Feng Q."/>
            <person name="Zhang L."/>
            <person name="Zhu J."/>
            <person name="Weng Q."/>
            <person name="Mu J."/>
            <person name="Lu Y."/>
            <person name="Fan D."/>
            <person name="Liu Y."/>
            <person name="Guan J."/>
            <person name="Zhang Y."/>
            <person name="Yu S."/>
            <person name="Liu X."/>
            <person name="Zhang Y."/>
            <person name="Hong G."/>
            <person name="Han B."/>
            <person name="Choisne N."/>
            <person name="Demange N."/>
            <person name="Orjeda G."/>
            <person name="Samain S."/>
            <person name="Cattolico L."/>
            <person name="Pelletier E."/>
            <person name="Couloux A."/>
            <person name="Segurens B."/>
            <person name="Wincker P."/>
            <person name="D'Hont A."/>
            <person name="Scarpelli C."/>
            <person name="Weissenbach J."/>
            <person name="Salanoubat M."/>
            <person name="Quetier F."/>
            <person name="Yu Y."/>
            <person name="Kim H.R."/>
            <person name="Rambo T."/>
            <person name="Currie J."/>
            <person name="Collura K."/>
            <person name="Luo M."/>
            <person name="Yang T."/>
            <person name="Ammiraju J.S.S."/>
            <person name="Engler F."/>
            <person name="Soderlund C."/>
            <person name="Wing R.A."/>
            <person name="Palmer L.E."/>
            <person name="de la Bastide M."/>
            <person name="Spiegel L."/>
            <person name="Nascimento L."/>
            <person name="Zutavern T."/>
            <person name="O'Shaughnessy A."/>
            <person name="Dike S."/>
            <person name="Dedhia N."/>
            <person name="Preston R."/>
            <person name="Balija V."/>
            <person name="McCombie W.R."/>
            <person name="Chow T."/>
            <person name="Chen H."/>
            <person name="Chung M."/>
            <person name="Chen C."/>
            <person name="Shaw J."/>
            <person name="Wu H."/>
            <person name="Hsiao K."/>
            <person name="Chao Y."/>
            <person name="Chu M."/>
            <person name="Cheng C."/>
            <person name="Hour A."/>
            <person name="Lee P."/>
            <person name="Lin S."/>
            <person name="Lin Y."/>
            <person name="Liou J."/>
            <person name="Liu S."/>
            <person name="Hsing Y."/>
            <person name="Raghuvanshi S."/>
            <person name="Mohanty A."/>
            <person name="Bharti A.K."/>
            <person name="Gaur A."/>
            <person name="Gupta V."/>
            <person name="Kumar D."/>
            <person name="Ravi V."/>
            <person name="Vij S."/>
            <person name="Kapur A."/>
            <person name="Khurana P."/>
            <person name="Khurana P."/>
            <person name="Khurana J.P."/>
            <person name="Tyagi A.K."/>
            <person name="Gaikwad K."/>
            <person name="Singh A."/>
            <person name="Dalal V."/>
            <person name="Srivastava S."/>
            <person name="Dixit A."/>
            <person name="Pal A.K."/>
            <person name="Ghazi I.A."/>
            <person name="Yadav M."/>
            <person name="Pandit A."/>
            <person name="Bhargava A."/>
            <person name="Sureshbabu K."/>
            <person name="Batra K."/>
            <person name="Sharma T.R."/>
            <person name="Mohapatra T."/>
            <person name="Singh N.K."/>
            <person name="Messing J."/>
            <person name="Nelson A.B."/>
            <person name="Fuks G."/>
            <person name="Kavchok S."/>
            <person name="Keizer G."/>
            <person name="Linton E."/>
            <person name="Llaca V."/>
            <person name="Song R."/>
            <person name="Tanyolac B."/>
            <person name="Young S."/>
            <person name="Ho-Il K."/>
            <person name="Hahn J.H."/>
            <person name="Sangsakoo G."/>
            <person name="Vanavichit A."/>
            <person name="de Mattos Luiz.A.T."/>
            <person name="Zimmer P.D."/>
            <person name="Malone G."/>
            <person name="Dellagostin O."/>
            <person name="de Oliveira A.C."/>
            <person name="Bevan M."/>
            <person name="Bancroft I."/>
            <person name="Minx P."/>
            <person name="Cordum H."/>
            <person name="Wilson R."/>
            <person name="Cheng Z."/>
            <person name="Jin W."/>
            <person name="Jiang J."/>
            <person name="Leong S.A."/>
            <person name="Iwama H."/>
            <person name="Gojobori T."/>
            <person name="Itoh T."/>
            <person name="Niimura Y."/>
            <person name="Fujii Y."/>
            <person name="Habara T."/>
            <person name="Sakai H."/>
            <person name="Sato Y."/>
            <person name="Wilson G."/>
            <person name="Kumar K."/>
            <person name="McCouch S."/>
            <person name="Juretic N."/>
            <person name="Hoen D."/>
            <person name="Wright S."/>
            <person name="Bruskiewich R."/>
            <person name="Bureau T."/>
            <person name="Miyao A."/>
            <person name="Hirochika H."/>
            <person name="Nishikawa T."/>
            <person name="Kadowaki K."/>
            <person name="Sugiura M."/>
            <person name="Burr B."/>
            <person name="Sasaki T."/>
        </authorList>
    </citation>
    <scope>NUCLEOTIDE SEQUENCE [LARGE SCALE GENOMIC DNA]</scope>
    <source>
        <strain evidence="14">cv. Nipponbare</strain>
    </source>
</reference>
<evidence type="ECO:0000256" key="9">
    <source>
        <dbReference type="PROSITE-ProRule" id="PRU10141"/>
    </source>
</evidence>
<evidence type="ECO:0000256" key="2">
    <source>
        <dbReference type="ARBA" id="ARBA00022527"/>
    </source>
</evidence>
<dbReference type="PROSITE" id="PS00107">
    <property type="entry name" value="PROTEIN_KINASE_ATP"/>
    <property type="match status" value="1"/>
</dbReference>
<evidence type="ECO:0000256" key="7">
    <source>
        <dbReference type="ARBA" id="ARBA00022840"/>
    </source>
</evidence>
<sequence>LFKKSIIFNFSGNSDLRMGHSNTGRTIVIIVCAVVGAILILVAAIVCYLFTCKRKKKSSDETVVIAAPAKKLGSFFSEVATESAHRFALSEIEDATDKFDRRIGSGGFGIVYYGKLTDGREIAVKLLTNDSYQGIREFLNEVTLLSRIHHRNLVSFLGYSQQDGKNILVYEFMHNGTLKEHLRGGPDDVKINSWVKRLEIAEDAAKGIEYLHTGCSPTIIHRDLKSSNILLDKNMRAKVADFGLSKPVVDGSHVSSIVRGTVGYLDPEYYISQQLTEKSDMYSFGVILLELISGHEPISNDNFGLHCRNIVEWARSHMESGDIHGIIDQSLDAGYDLQSVWKIAEVATMCVKPKGVLRPSISEVLKEIQDAIAIELQRELPSSIHHLMSKTSPSEAVNTTGSLQDLEQNASFDELLMRPGLR</sequence>
<dbReference type="FunFam" id="1.10.510.10:FF:000146">
    <property type="entry name" value="LRR receptor-like serine/threonine-protein kinase IOS1"/>
    <property type="match status" value="1"/>
</dbReference>
<organism evidence="13 14">
    <name type="scientific">Oryza sativa subsp. japonica</name>
    <name type="common">Rice</name>
    <dbReference type="NCBI Taxonomy" id="39947"/>
    <lineage>
        <taxon>Eukaryota</taxon>
        <taxon>Viridiplantae</taxon>
        <taxon>Streptophyta</taxon>
        <taxon>Embryophyta</taxon>
        <taxon>Tracheophyta</taxon>
        <taxon>Spermatophyta</taxon>
        <taxon>Magnoliopsida</taxon>
        <taxon>Liliopsida</taxon>
        <taxon>Poales</taxon>
        <taxon>Poaceae</taxon>
        <taxon>BOP clade</taxon>
        <taxon>Oryzoideae</taxon>
        <taxon>Oryzeae</taxon>
        <taxon>Oryzinae</taxon>
        <taxon>Oryza</taxon>
        <taxon>Oryza sativa</taxon>
    </lineage>
</organism>
<dbReference type="FunFam" id="3.30.200.20:FF:000394">
    <property type="entry name" value="Leucine-rich repeat receptor-like protein kinase"/>
    <property type="match status" value="1"/>
</dbReference>
<dbReference type="GO" id="GO:0005524">
    <property type="term" value="F:ATP binding"/>
    <property type="evidence" value="ECO:0007669"/>
    <property type="project" value="UniProtKB-UniRule"/>
</dbReference>
<keyword evidence="3" id="KW-0597">Phosphoprotein</keyword>
<dbReference type="GO" id="GO:0004674">
    <property type="term" value="F:protein serine/threonine kinase activity"/>
    <property type="evidence" value="ECO:0007669"/>
    <property type="project" value="UniProtKB-KW"/>
</dbReference>
<keyword evidence="4" id="KW-0808">Transferase</keyword>
<dbReference type="InterPro" id="IPR011009">
    <property type="entry name" value="Kinase-like_dom_sf"/>
</dbReference>
<dbReference type="CDD" id="cd14066">
    <property type="entry name" value="STKc_IRAK"/>
    <property type="match status" value="1"/>
</dbReference>
<keyword evidence="7 9" id="KW-0067">ATP-binding</keyword>
<feature type="binding site" evidence="9">
    <location>
        <position position="125"/>
    </location>
    <ligand>
        <name>ATP</name>
        <dbReference type="ChEBI" id="CHEBI:30616"/>
    </ligand>
</feature>
<keyword evidence="11" id="KW-0472">Membrane</keyword>
<dbReference type="PANTHER" id="PTHR45631:SF68">
    <property type="entry name" value="REPEAT FAMILY PROTEIN, PUTATIVE, EXPRESSED-RELATED"/>
    <property type="match status" value="1"/>
</dbReference>
<keyword evidence="11" id="KW-1133">Transmembrane helix</keyword>
<dbReference type="Gene3D" id="1.10.510.10">
    <property type="entry name" value="Transferase(Phosphotransferase) domain 1"/>
    <property type="match status" value="1"/>
</dbReference>
<dbReference type="Gramene" id="Os12t0102500-02">
    <property type="protein sequence ID" value="Os12t0102500-02"/>
    <property type="gene ID" value="Os12g0102500"/>
</dbReference>
<evidence type="ECO:0000259" key="12">
    <source>
        <dbReference type="PROSITE" id="PS50011"/>
    </source>
</evidence>
<dbReference type="KEGG" id="dosa:Os12g0102500"/>
<evidence type="ECO:0000313" key="13">
    <source>
        <dbReference type="EMBL" id="BAF28937.1"/>
    </source>
</evidence>
<dbReference type="PROSITE" id="PS50011">
    <property type="entry name" value="PROTEIN_KINASE_DOM"/>
    <property type="match status" value="1"/>
</dbReference>
<dbReference type="InterPro" id="IPR001245">
    <property type="entry name" value="Ser-Thr/Tyr_kinase_cat_dom"/>
</dbReference>
<evidence type="ECO:0000256" key="5">
    <source>
        <dbReference type="ARBA" id="ARBA00022741"/>
    </source>
</evidence>
<gene>
    <name evidence="13" type="ordered locus">Os12g0102500</name>
</gene>
<proteinExistence type="inferred from homology"/>
<dbReference type="EMBL" id="AP008218">
    <property type="protein sequence ID" value="BAF28937.1"/>
    <property type="molecule type" value="Genomic_DNA"/>
</dbReference>
<feature type="transmembrane region" description="Helical" evidence="11">
    <location>
        <begin position="27"/>
        <end position="50"/>
    </location>
</feature>
<evidence type="ECO:0000256" key="6">
    <source>
        <dbReference type="ARBA" id="ARBA00022777"/>
    </source>
</evidence>